<dbReference type="InterPro" id="IPR027417">
    <property type="entry name" value="P-loop_NTPase"/>
</dbReference>
<dbReference type="Gene3D" id="3.40.50.300">
    <property type="entry name" value="P-loop containing nucleotide triphosphate hydrolases"/>
    <property type="match status" value="1"/>
</dbReference>
<sequence>MSLEQFIEHLQASVSDLAAEEIADTLYLVLHLTPRHEVDRGAEVDLSTHDANTPEPPFGATTEYAAQHEDAALAQHESDPTPVSQEDEESRSTASSDSPARPSDAAANLYADGCSQGATASLSFRTPHAPPLVEQAAIARSLRLLLMRIPSRRMQELDEPMTVRQIADTRLWLPVLRRRVEPRFRVALLFDDTPSMAIWHSSMHALVHILERHSAMRSPLIYRLNFGAEEALLRPGLSGTSRDYRAESALRDPTGNTLILLVSDGVGPHWRDGRMAAALTTWGQHSLVSMLQVLPPNLWERSSLGAWPAARVVASQPGVANRHLKVQHRRGRRNQPPNNAIALPVFRFNAADIAQWCQLATGAPHTSATAYSIQRGADPRMAHQRATPQTAEVIVERFMSSASAPAQQLGALLAVTAPLNLAIARLVQRALLPESDSTHLAEVWLSGLLQRPADAGAPTNDPEEIVYDFQAGVRERLRGYIPATDALAVLRTVSAYIGTRLGQPHDFRAWFNDGSPLAADDPRRPFAAVAAEVLYGFGGAYRELAERLMRGEGGSGLAGMDEPETGASDNLPKERDTSARSTMKSGSRETFGRLLKVAINSIATCEGKTTSIIEEELAEQVGLAGSTLRRYKSGYLPPDPRTIEVIAEASILRGFLSRKWLEHFLHAARYPQADRLLKQLYQDPQVRPRPPRIYENLPAPSYNQFVMRDQVFADVLDGLQQRSSVVLIIGMGGSGKTALAREVADTCLRGDATHPRDDALYPPFDAAVWISDKDYPGTTNLSVILDTVARTLDYPGFTQFAHSEKQHEVEQLLRRQRVLLVVDNFETITDSALLTWLHRLPEPSKALVTTREYGREWRSSWPVEMRGMNEAEAWALVEQRLRQLRIEHLVSTRQQLEPLLIATGGNPKAITSALGLVKHERLSLQQVVDDLYAARGDLFKDLFERAWNLLDEAARRVLMVATLFPTNASGDALSVSADVQGFVFDRAVERLSDMSLIDEQRLDLSNPPRYALHPLVRAFTKDKLRLNTTFEIEARKRMGD</sequence>
<dbReference type="Pfam" id="PF00931">
    <property type="entry name" value="NB-ARC"/>
    <property type="match status" value="1"/>
</dbReference>
<evidence type="ECO:0000256" key="1">
    <source>
        <dbReference type="SAM" id="MobiDB-lite"/>
    </source>
</evidence>
<organism evidence="3 4">
    <name type="scientific">Candidatus Viridilinea halotolerans</name>
    <dbReference type="NCBI Taxonomy" id="2491704"/>
    <lineage>
        <taxon>Bacteria</taxon>
        <taxon>Bacillati</taxon>
        <taxon>Chloroflexota</taxon>
        <taxon>Chloroflexia</taxon>
        <taxon>Chloroflexales</taxon>
        <taxon>Chloroflexineae</taxon>
        <taxon>Oscillochloridaceae</taxon>
        <taxon>Candidatus Viridilinea</taxon>
    </lineage>
</organism>
<proteinExistence type="predicted"/>
<feature type="region of interest" description="Disordered" evidence="1">
    <location>
        <begin position="73"/>
        <end position="106"/>
    </location>
</feature>
<feature type="domain" description="NB-ARC" evidence="2">
    <location>
        <begin position="720"/>
        <end position="879"/>
    </location>
</feature>
<comment type="caution">
    <text evidence="3">The sequence shown here is derived from an EMBL/GenBank/DDBJ whole genome shotgun (WGS) entry which is preliminary data.</text>
</comment>
<gene>
    <name evidence="3" type="ORF">EI684_09325</name>
</gene>
<evidence type="ECO:0000259" key="2">
    <source>
        <dbReference type="Pfam" id="PF00931"/>
    </source>
</evidence>
<name>A0A426U1A2_9CHLR</name>
<accession>A0A426U1A2</accession>
<dbReference type="InterPro" id="IPR047738">
    <property type="entry name" value="SAV_2336-like_N"/>
</dbReference>
<dbReference type="Proteomes" id="UP000280307">
    <property type="component" value="Unassembled WGS sequence"/>
</dbReference>
<dbReference type="InterPro" id="IPR002182">
    <property type="entry name" value="NB-ARC"/>
</dbReference>
<dbReference type="NCBIfam" id="NF041121">
    <property type="entry name" value="SAV_2336_NTERM"/>
    <property type="match status" value="1"/>
</dbReference>
<dbReference type="GO" id="GO:0043531">
    <property type="term" value="F:ADP binding"/>
    <property type="evidence" value="ECO:0007669"/>
    <property type="project" value="InterPro"/>
</dbReference>
<dbReference type="SUPFAM" id="SSF52540">
    <property type="entry name" value="P-loop containing nucleoside triphosphate hydrolases"/>
    <property type="match status" value="1"/>
</dbReference>
<dbReference type="CDD" id="cd00093">
    <property type="entry name" value="HTH_XRE"/>
    <property type="match status" value="1"/>
</dbReference>
<protein>
    <submittedName>
        <fullName evidence="3">XRE family transcriptional regulator</fullName>
    </submittedName>
</protein>
<dbReference type="AlphaFoldDB" id="A0A426U1A2"/>
<dbReference type="InterPro" id="IPR001387">
    <property type="entry name" value="Cro/C1-type_HTH"/>
</dbReference>
<evidence type="ECO:0000313" key="3">
    <source>
        <dbReference type="EMBL" id="RRR73127.1"/>
    </source>
</evidence>
<dbReference type="PANTHER" id="PTHR47691:SF3">
    <property type="entry name" value="HTH-TYPE TRANSCRIPTIONAL REGULATOR RV0890C-RELATED"/>
    <property type="match status" value="1"/>
</dbReference>
<reference evidence="3 4" key="1">
    <citation type="submission" date="2018-12" db="EMBL/GenBank/DDBJ databases">
        <title>Genome Sequence of Candidatus Viridilinea halotolerans isolated from saline sulfide-rich spring.</title>
        <authorList>
            <person name="Grouzdev D.S."/>
            <person name="Burganskaya E.I."/>
            <person name="Krutkina M.S."/>
            <person name="Sukhacheva M.V."/>
            <person name="Gorlenko V.M."/>
        </authorList>
    </citation>
    <scope>NUCLEOTIDE SEQUENCE [LARGE SCALE GENOMIC DNA]</scope>
    <source>
        <strain evidence="3">Chok-6</strain>
    </source>
</reference>
<evidence type="ECO:0000313" key="4">
    <source>
        <dbReference type="Proteomes" id="UP000280307"/>
    </source>
</evidence>
<feature type="region of interest" description="Disordered" evidence="1">
    <location>
        <begin position="554"/>
        <end position="585"/>
    </location>
</feature>
<dbReference type="EMBL" id="RSAS01000355">
    <property type="protein sequence ID" value="RRR73127.1"/>
    <property type="molecule type" value="Genomic_DNA"/>
</dbReference>
<dbReference type="PANTHER" id="PTHR47691">
    <property type="entry name" value="REGULATOR-RELATED"/>
    <property type="match status" value="1"/>
</dbReference>
<feature type="compositionally biased region" description="Low complexity" evidence="1">
    <location>
        <begin position="92"/>
        <end position="106"/>
    </location>
</feature>